<dbReference type="Proteomes" id="UP000565579">
    <property type="component" value="Unassembled WGS sequence"/>
</dbReference>
<protein>
    <recommendedName>
        <fullName evidence="2">Peptidase S1 domain-containing protein</fullName>
    </recommendedName>
</protein>
<feature type="chain" id="PRO_5030770772" description="Peptidase S1 domain-containing protein" evidence="1">
    <location>
        <begin position="26"/>
        <end position="762"/>
    </location>
</feature>
<evidence type="ECO:0000259" key="2">
    <source>
        <dbReference type="PROSITE" id="PS50240"/>
    </source>
</evidence>
<dbReference type="SUPFAM" id="SSF50494">
    <property type="entry name" value="Trypsin-like serine proteases"/>
    <property type="match status" value="1"/>
</dbReference>
<dbReference type="InterPro" id="IPR001314">
    <property type="entry name" value="Peptidase_S1A"/>
</dbReference>
<dbReference type="EMBL" id="JACHMI010000001">
    <property type="protein sequence ID" value="MBB6551697.1"/>
    <property type="molecule type" value="Genomic_DNA"/>
</dbReference>
<dbReference type="SMART" id="SM00020">
    <property type="entry name" value="Tryp_SPc"/>
    <property type="match status" value="1"/>
</dbReference>
<dbReference type="PROSITE" id="PS50240">
    <property type="entry name" value="TRYPSIN_DOM"/>
    <property type="match status" value="1"/>
</dbReference>
<dbReference type="InterPro" id="IPR009003">
    <property type="entry name" value="Peptidase_S1_PA"/>
</dbReference>
<feature type="domain" description="Peptidase S1" evidence="2">
    <location>
        <begin position="32"/>
        <end position="254"/>
    </location>
</feature>
<dbReference type="Gene3D" id="2.40.10.10">
    <property type="entry name" value="Trypsin-like serine proteases"/>
    <property type="match status" value="1"/>
</dbReference>
<dbReference type="RefSeq" id="WP_185105722.1">
    <property type="nucleotide sequence ID" value="NZ_BAAAXY010000149.1"/>
</dbReference>
<proteinExistence type="predicted"/>
<accession>A0A7X0NXY5</accession>
<dbReference type="PANTHER" id="PTHR24260:SF136">
    <property type="entry name" value="GH08193P-RELATED"/>
    <property type="match status" value="1"/>
</dbReference>
<reference evidence="3 4" key="1">
    <citation type="submission" date="2020-08" db="EMBL/GenBank/DDBJ databases">
        <title>Sequencing the genomes of 1000 actinobacteria strains.</title>
        <authorList>
            <person name="Klenk H.-P."/>
        </authorList>
    </citation>
    <scope>NUCLEOTIDE SEQUENCE [LARGE SCALE GENOMIC DNA]</scope>
    <source>
        <strain evidence="3 4">DSM 43768</strain>
    </source>
</reference>
<keyword evidence="1" id="KW-0732">Signal</keyword>
<name>A0A7X0NXY5_9ACTN</name>
<dbReference type="InterPro" id="IPR043504">
    <property type="entry name" value="Peptidase_S1_PA_chymotrypsin"/>
</dbReference>
<keyword evidence="4" id="KW-1185">Reference proteome</keyword>
<dbReference type="InterPro" id="IPR051333">
    <property type="entry name" value="CLIP_Serine_Protease"/>
</dbReference>
<dbReference type="GO" id="GO:0004252">
    <property type="term" value="F:serine-type endopeptidase activity"/>
    <property type="evidence" value="ECO:0007669"/>
    <property type="project" value="InterPro"/>
</dbReference>
<evidence type="ECO:0000313" key="4">
    <source>
        <dbReference type="Proteomes" id="UP000565579"/>
    </source>
</evidence>
<dbReference type="PRINTS" id="PR00722">
    <property type="entry name" value="CHYMOTRYPSIN"/>
</dbReference>
<organism evidence="3 4">
    <name type="scientific">Nonomuraea rubra</name>
    <dbReference type="NCBI Taxonomy" id="46180"/>
    <lineage>
        <taxon>Bacteria</taxon>
        <taxon>Bacillati</taxon>
        <taxon>Actinomycetota</taxon>
        <taxon>Actinomycetes</taxon>
        <taxon>Streptosporangiales</taxon>
        <taxon>Streptosporangiaceae</taxon>
        <taxon>Nonomuraea</taxon>
    </lineage>
</organism>
<dbReference type="PANTHER" id="PTHR24260">
    <property type="match status" value="1"/>
</dbReference>
<dbReference type="GO" id="GO:0006508">
    <property type="term" value="P:proteolysis"/>
    <property type="evidence" value="ECO:0007669"/>
    <property type="project" value="InterPro"/>
</dbReference>
<dbReference type="AlphaFoldDB" id="A0A7X0NXY5"/>
<gene>
    <name evidence="3" type="ORF">HD593_006492</name>
</gene>
<comment type="caution">
    <text evidence="3">The sequence shown here is derived from an EMBL/GenBank/DDBJ whole genome shotgun (WGS) entry which is preliminary data.</text>
</comment>
<evidence type="ECO:0000256" key="1">
    <source>
        <dbReference type="SAM" id="SignalP"/>
    </source>
</evidence>
<feature type="signal peptide" evidence="1">
    <location>
        <begin position="1"/>
        <end position="25"/>
    </location>
</feature>
<dbReference type="Pfam" id="PF00089">
    <property type="entry name" value="Trypsin"/>
    <property type="match status" value="1"/>
</dbReference>
<sequence length="762" mass="76989">MRLWLCRAAVAGLVAGGMVAGAALAAAPALGVAGGSAAPADGYGFVADVKVGNAVRGCSGALIDPEWILTAKSCFVEGSDPVPTGPPSQPTTVTVGREDLTAIGEGQVRGATHVVPHPSRDLALAKLASPVVEVAPVKVSATAPASGEVLQVAGFGRTATEWLPERLHTAPFSVRTVSSGAIEISGDPSAPASICKGDAGGPTVRDLATGPELVALHSASYQAGCLGTDATETRDTATEARVDNVRDWVRQTVRGGTFVRLPTSASVLDTRSGLGAPAGARPAGSLTPFQVAGVGGIPATGVSAVLVDVTVVAASPTFLTLLPEGAPRPPLSTVNATANQIISNTAVVPVPAGGRISVYSHGPGAHVLVDVQGYYTTSGSSGRGFVPVDHTRLADTRSGLGGAAGVVPARGTRTFTLTGGAIPAGASSAYLDLVVTGATTQGWVGAFPPGGSNNRSVMDFVPGTTSHGVTVQLGADGRATFTNNSGSPVHFVLTALGYFTGSADTGAGLRTMPAVRRLDTRTTGTGVPLPANSTIDVPLGLPAGSTAALNLTVADNTANGHLNVWPVDGTERTTSLVNYAPPANGVRAGHTVVKVGTGGKIRVRNDSPGTAHVLVDLQGWYAADLVPAGGGAAAESRAAEDVDVPGSVVEDFRYPGAESIDDIELIRGDGRITLAECTDDPQLITVESVGRSKFCFRVKGDTGWLSLRLDAVFLVGSGDQEVEATITANGEEQTVVVPEGEIRPTGTTDPDFAVLLELRASP</sequence>
<evidence type="ECO:0000313" key="3">
    <source>
        <dbReference type="EMBL" id="MBB6551697.1"/>
    </source>
</evidence>
<dbReference type="InterPro" id="IPR001254">
    <property type="entry name" value="Trypsin_dom"/>
</dbReference>